<feature type="region of interest" description="Disordered" evidence="1">
    <location>
        <begin position="129"/>
        <end position="207"/>
    </location>
</feature>
<dbReference type="EMBL" id="KZ996238">
    <property type="protein sequence ID" value="RKO89180.1"/>
    <property type="molecule type" value="Genomic_DNA"/>
</dbReference>
<accession>A0A4P9WDY8</accession>
<name>A0A4P9WDY8_9FUNG</name>
<dbReference type="Proteomes" id="UP000269721">
    <property type="component" value="Unassembled WGS sequence"/>
</dbReference>
<organism evidence="2 3">
    <name type="scientific">Blyttiomyces helicus</name>
    <dbReference type="NCBI Taxonomy" id="388810"/>
    <lineage>
        <taxon>Eukaryota</taxon>
        <taxon>Fungi</taxon>
        <taxon>Fungi incertae sedis</taxon>
        <taxon>Chytridiomycota</taxon>
        <taxon>Chytridiomycota incertae sedis</taxon>
        <taxon>Chytridiomycetes</taxon>
        <taxon>Chytridiomycetes incertae sedis</taxon>
        <taxon>Blyttiomyces</taxon>
    </lineage>
</organism>
<sequence>MRPSTRSDRPTAARSSSSVDGPQTAAVGSWVTKRAAPTKTRTATNPWRQRTTNKKNLGGRRRKPKTVEGETVGAQEMEMEEAEAGVEAAEEVEGWEDGVPPQPAVRIKGKKGKKFPDTAKMMDLIGAINEKEEGKIGNKLQKQAAKKKQLKEQHKSRRQRKSARNQELEDVKDALRQKAKKPRKKIAVEAAEPEAPQSTKKRVQFAE</sequence>
<feature type="compositionally biased region" description="Acidic residues" evidence="1">
    <location>
        <begin position="77"/>
        <end position="96"/>
    </location>
</feature>
<reference evidence="3" key="1">
    <citation type="journal article" date="2018" name="Nat. Microbiol.">
        <title>Leveraging single-cell genomics to expand the fungal tree of life.</title>
        <authorList>
            <person name="Ahrendt S.R."/>
            <person name="Quandt C.A."/>
            <person name="Ciobanu D."/>
            <person name="Clum A."/>
            <person name="Salamov A."/>
            <person name="Andreopoulos B."/>
            <person name="Cheng J.F."/>
            <person name="Woyke T."/>
            <person name="Pelin A."/>
            <person name="Henrissat B."/>
            <person name="Reynolds N.K."/>
            <person name="Benny G.L."/>
            <person name="Smith M.E."/>
            <person name="James T.Y."/>
            <person name="Grigoriev I.V."/>
        </authorList>
    </citation>
    <scope>NUCLEOTIDE SEQUENCE [LARGE SCALE GENOMIC DNA]</scope>
</reference>
<gene>
    <name evidence="2" type="ORF">BDK51DRAFT_51017</name>
</gene>
<feature type="compositionally biased region" description="Low complexity" evidence="1">
    <location>
        <begin position="32"/>
        <end position="44"/>
    </location>
</feature>
<evidence type="ECO:0000256" key="1">
    <source>
        <dbReference type="SAM" id="MobiDB-lite"/>
    </source>
</evidence>
<feature type="region of interest" description="Disordered" evidence="1">
    <location>
        <begin position="1"/>
        <end position="114"/>
    </location>
</feature>
<evidence type="ECO:0000313" key="3">
    <source>
        <dbReference type="Proteomes" id="UP000269721"/>
    </source>
</evidence>
<evidence type="ECO:0000313" key="2">
    <source>
        <dbReference type="EMBL" id="RKO89180.1"/>
    </source>
</evidence>
<feature type="compositionally biased region" description="Basic residues" evidence="1">
    <location>
        <begin position="144"/>
        <end position="163"/>
    </location>
</feature>
<feature type="compositionally biased region" description="Basic and acidic residues" evidence="1">
    <location>
        <begin position="164"/>
        <end position="176"/>
    </location>
</feature>
<keyword evidence="3" id="KW-1185">Reference proteome</keyword>
<feature type="compositionally biased region" description="Basic and acidic residues" evidence="1">
    <location>
        <begin position="1"/>
        <end position="11"/>
    </location>
</feature>
<feature type="compositionally biased region" description="Basic residues" evidence="1">
    <location>
        <begin position="51"/>
        <end position="64"/>
    </location>
</feature>
<protein>
    <submittedName>
        <fullName evidence="2">Uncharacterized protein</fullName>
    </submittedName>
</protein>
<dbReference type="AlphaFoldDB" id="A0A4P9WDY8"/>
<proteinExistence type="predicted"/>